<dbReference type="Gene3D" id="2.60.40.10">
    <property type="entry name" value="Immunoglobulins"/>
    <property type="match status" value="1"/>
</dbReference>
<reference evidence="2" key="1">
    <citation type="submission" date="2015-06" db="EMBL/GenBank/DDBJ databases">
        <title>New insights into the roles of widespread benthic archaea in carbon and nitrogen cycling.</title>
        <authorList>
            <person name="Lazar C.S."/>
            <person name="Baker B.J."/>
            <person name="Seitz K.W."/>
            <person name="Hyde A.S."/>
            <person name="Dick G.J."/>
            <person name="Hinrichs K.-U."/>
            <person name="Teske A.P."/>
        </authorList>
    </citation>
    <scope>NUCLEOTIDE SEQUENCE [LARGE SCALE GENOMIC DNA]</scope>
</reference>
<gene>
    <name evidence="1" type="ORF">AC478_02955</name>
</gene>
<dbReference type="EMBL" id="LFWV01000037">
    <property type="protein sequence ID" value="KON31344.1"/>
    <property type="molecule type" value="Genomic_DNA"/>
</dbReference>
<sequence>MPAVIAVMLIAGILSGLIIVNVRSLYQTSSTISSVGTFKAIGIGVYWDEDSTRIVNTLDWGFLTAGSSKSFTVYISNKGALPLTLTISTSNWNPSTASNYLTLKWSYNGQTLDADTTIPVTITLTVSPSISGINAFDFDITAVATYDN</sequence>
<dbReference type="Proteomes" id="UP000054016">
    <property type="component" value="Unassembled WGS sequence"/>
</dbReference>
<organism evidence="1 2">
    <name type="scientific">miscellaneous Crenarchaeota group-1 archaeon SG8-32-3</name>
    <dbReference type="NCBI Taxonomy" id="1685125"/>
    <lineage>
        <taxon>Archaea</taxon>
        <taxon>Candidatus Bathyarchaeota</taxon>
        <taxon>MCG-1</taxon>
    </lineage>
</organism>
<comment type="caution">
    <text evidence="1">The sequence shown here is derived from an EMBL/GenBank/DDBJ whole genome shotgun (WGS) entry which is preliminary data.</text>
</comment>
<dbReference type="InterPro" id="IPR013783">
    <property type="entry name" value="Ig-like_fold"/>
</dbReference>
<proteinExistence type="predicted"/>
<accession>A0A0M0BSB3</accession>
<evidence type="ECO:0000313" key="2">
    <source>
        <dbReference type="Proteomes" id="UP000054016"/>
    </source>
</evidence>
<evidence type="ECO:0000313" key="1">
    <source>
        <dbReference type="EMBL" id="KON31344.1"/>
    </source>
</evidence>
<dbReference type="AlphaFoldDB" id="A0A0M0BSB3"/>
<protein>
    <submittedName>
        <fullName evidence="1">Uncharacterized protein</fullName>
    </submittedName>
</protein>
<name>A0A0M0BSB3_9ARCH</name>